<dbReference type="AlphaFoldDB" id="A0A813KN86"/>
<protein>
    <recommendedName>
        <fullName evidence="3">Bifunctional lysine-specific demethylase and histidyl-hydroxylase</fullName>
        <ecNumber evidence="3">1.14.11.-</ecNumber>
    </recommendedName>
</protein>
<comment type="similarity">
    <text evidence="3">Belongs to the ROX family.</text>
</comment>
<dbReference type="EMBL" id="CAJNNW010032143">
    <property type="protein sequence ID" value="CAE8711285.1"/>
    <property type="molecule type" value="Genomic_DNA"/>
</dbReference>
<dbReference type="GO" id="GO:0005730">
    <property type="term" value="C:nucleolus"/>
    <property type="evidence" value="ECO:0007669"/>
    <property type="project" value="TreeGrafter"/>
</dbReference>
<dbReference type="EC" id="1.14.11.-" evidence="3"/>
<feature type="non-terminal residue" evidence="5">
    <location>
        <position position="1"/>
    </location>
</feature>
<dbReference type="PROSITE" id="PS51184">
    <property type="entry name" value="JMJC"/>
    <property type="match status" value="1"/>
</dbReference>
<dbReference type="SUPFAM" id="SSF51197">
    <property type="entry name" value="Clavaminate synthase-like"/>
    <property type="match status" value="1"/>
</dbReference>
<evidence type="ECO:0000256" key="1">
    <source>
        <dbReference type="ARBA" id="ARBA00022723"/>
    </source>
</evidence>
<comment type="cofactor">
    <cofactor evidence="3">
        <name>Fe(2+)</name>
        <dbReference type="ChEBI" id="CHEBI:29033"/>
    </cofactor>
    <text evidence="3">Binds 1 Fe(2+) ion per subunit.</text>
</comment>
<keyword evidence="3" id="KW-0539">Nucleus</keyword>
<evidence type="ECO:0000313" key="6">
    <source>
        <dbReference type="Proteomes" id="UP000626109"/>
    </source>
</evidence>
<keyword evidence="3" id="KW-0805">Transcription regulation</keyword>
<dbReference type="Gene3D" id="2.60.120.650">
    <property type="entry name" value="Cupin"/>
    <property type="match status" value="1"/>
</dbReference>
<dbReference type="InterPro" id="IPR039994">
    <property type="entry name" value="NO66-like"/>
</dbReference>
<dbReference type="Pfam" id="PF08007">
    <property type="entry name" value="JmjC_2"/>
    <property type="match status" value="1"/>
</dbReference>
<comment type="function">
    <text evidence="3">Oxygenase that can act as both a histone lysine demethylase and a ribosomal histidine hydroxylase.</text>
</comment>
<keyword evidence="1 3" id="KW-0479">Metal-binding</keyword>
<dbReference type="InterPro" id="IPR003347">
    <property type="entry name" value="JmjC_dom"/>
</dbReference>
<accession>A0A813KN86</accession>
<evidence type="ECO:0000259" key="4">
    <source>
        <dbReference type="PROSITE" id="PS51184"/>
    </source>
</evidence>
<comment type="caution">
    <text evidence="5">The sequence shown here is derived from an EMBL/GenBank/DDBJ whole genome shotgun (WGS) entry which is preliminary data.</text>
</comment>
<reference evidence="5" key="1">
    <citation type="submission" date="2021-02" db="EMBL/GenBank/DDBJ databases">
        <authorList>
            <person name="Dougan E. K."/>
            <person name="Rhodes N."/>
            <person name="Thang M."/>
            <person name="Chan C."/>
        </authorList>
    </citation>
    <scope>NUCLEOTIDE SEQUENCE</scope>
</reference>
<organism evidence="5 6">
    <name type="scientific">Polarella glacialis</name>
    <name type="common">Dinoflagellate</name>
    <dbReference type="NCBI Taxonomy" id="89957"/>
    <lineage>
        <taxon>Eukaryota</taxon>
        <taxon>Sar</taxon>
        <taxon>Alveolata</taxon>
        <taxon>Dinophyceae</taxon>
        <taxon>Suessiales</taxon>
        <taxon>Suessiaceae</taxon>
        <taxon>Polarella</taxon>
    </lineage>
</organism>
<dbReference type="GO" id="GO:0032453">
    <property type="term" value="F:histone H3K4 demethylase activity"/>
    <property type="evidence" value="ECO:0007669"/>
    <property type="project" value="TreeGrafter"/>
</dbReference>
<keyword evidence="3" id="KW-0804">Transcription</keyword>
<dbReference type="PANTHER" id="PTHR13096:SF8">
    <property type="entry name" value="RIBOSOMAL OXYGENASE 1"/>
    <property type="match status" value="1"/>
</dbReference>
<sequence length="209" mass="23130">EAAFMSSVFEQRPLLFPASKGSRDRLGALTALPTRQSLDKVLSGLEATGIGFQWGVDVNAMRYLYGGRDSPSQADAGGLVRRKALWKLFDGLGYTLQMHQPQRFDDGLHRLCFALERRFGCLVGSNAYLTPPASQGLAPHFDDVEIFVVQTEGQKRWKLYAPPAGWELANFHSRDLSEEELGPPILDVTLRPGDVLYMPRGTVHQAAAQ</sequence>
<comment type="subcellular location">
    <subcellularLocation>
        <location evidence="3">Nucleus</location>
    </subcellularLocation>
</comment>
<feature type="domain" description="JmjC" evidence="4">
    <location>
        <begin position="100"/>
        <end position="209"/>
    </location>
</feature>
<dbReference type="GO" id="GO:0005506">
    <property type="term" value="F:iron ion binding"/>
    <property type="evidence" value="ECO:0007669"/>
    <property type="project" value="UniProtKB-UniRule"/>
</dbReference>
<evidence type="ECO:0000313" key="5">
    <source>
        <dbReference type="EMBL" id="CAE8711285.1"/>
    </source>
</evidence>
<dbReference type="PANTHER" id="PTHR13096">
    <property type="entry name" value="MINA53 MYC INDUCED NUCLEAR ANTIGEN"/>
    <property type="match status" value="1"/>
</dbReference>
<gene>
    <name evidence="5" type="ORF">PGLA2088_LOCUS36392</name>
</gene>
<name>A0A813KN86_POLGL</name>
<feature type="non-terminal residue" evidence="5">
    <location>
        <position position="209"/>
    </location>
</feature>
<keyword evidence="2 3" id="KW-0408">Iron</keyword>
<evidence type="ECO:0000256" key="2">
    <source>
        <dbReference type="ARBA" id="ARBA00023004"/>
    </source>
</evidence>
<proteinExistence type="inferred from homology"/>
<keyword evidence="3" id="KW-0560">Oxidoreductase</keyword>
<dbReference type="GO" id="GO:0051864">
    <property type="term" value="F:histone H3K36 demethylase activity"/>
    <property type="evidence" value="ECO:0007669"/>
    <property type="project" value="TreeGrafter"/>
</dbReference>
<keyword evidence="3" id="KW-0223">Dioxygenase</keyword>
<evidence type="ECO:0000256" key="3">
    <source>
        <dbReference type="RuleBase" id="RU366061"/>
    </source>
</evidence>
<dbReference type="Proteomes" id="UP000626109">
    <property type="component" value="Unassembled WGS sequence"/>
</dbReference>